<comment type="caution">
    <text evidence="1">The sequence shown here is derived from an EMBL/GenBank/DDBJ whole genome shotgun (WGS) entry which is preliminary data.</text>
</comment>
<sequence>MMRCPRRPIGPHPPRSMPLFKWIRSPESESFTPSEDALIQGTSPGTVQSSNASEHKIIIKIDTLVGIGFFIDGTSRVIDDWRTYDEIGFHNLQNNKGNNDISVKEVMNMKFDSVDQEDMIWCDLNHWLEEDRKKNIVEDDANSPVAYFVSKQDVDPRGEALYASPSTRIHAKNSSASDRDASPFYVLKTVHN</sequence>
<proteinExistence type="predicted"/>
<organism evidence="1 2">
    <name type="scientific">Catharanthus roseus</name>
    <name type="common">Madagascar periwinkle</name>
    <name type="synonym">Vinca rosea</name>
    <dbReference type="NCBI Taxonomy" id="4058"/>
    <lineage>
        <taxon>Eukaryota</taxon>
        <taxon>Viridiplantae</taxon>
        <taxon>Streptophyta</taxon>
        <taxon>Embryophyta</taxon>
        <taxon>Tracheophyta</taxon>
        <taxon>Spermatophyta</taxon>
        <taxon>Magnoliopsida</taxon>
        <taxon>eudicotyledons</taxon>
        <taxon>Gunneridae</taxon>
        <taxon>Pentapetalae</taxon>
        <taxon>asterids</taxon>
        <taxon>lamiids</taxon>
        <taxon>Gentianales</taxon>
        <taxon>Apocynaceae</taxon>
        <taxon>Rauvolfioideae</taxon>
        <taxon>Vinceae</taxon>
        <taxon>Catharanthinae</taxon>
        <taxon>Catharanthus</taxon>
    </lineage>
</organism>
<dbReference type="Proteomes" id="UP001060085">
    <property type="component" value="Linkage Group LG05"/>
</dbReference>
<protein>
    <submittedName>
        <fullName evidence="1">Uncharacterized protein</fullName>
    </submittedName>
</protein>
<reference evidence="2" key="1">
    <citation type="journal article" date="2023" name="Nat. Plants">
        <title>Single-cell RNA sequencing provides a high-resolution roadmap for understanding the multicellular compartmentation of specialized metabolism.</title>
        <authorList>
            <person name="Sun S."/>
            <person name="Shen X."/>
            <person name="Li Y."/>
            <person name="Li Y."/>
            <person name="Wang S."/>
            <person name="Li R."/>
            <person name="Zhang H."/>
            <person name="Shen G."/>
            <person name="Guo B."/>
            <person name="Wei J."/>
            <person name="Xu J."/>
            <person name="St-Pierre B."/>
            <person name="Chen S."/>
            <person name="Sun C."/>
        </authorList>
    </citation>
    <scope>NUCLEOTIDE SEQUENCE [LARGE SCALE GENOMIC DNA]</scope>
</reference>
<dbReference type="EMBL" id="CM044705">
    <property type="protein sequence ID" value="KAI5664104.1"/>
    <property type="molecule type" value="Genomic_DNA"/>
</dbReference>
<name>A0ACC0AT83_CATRO</name>
<accession>A0ACC0AT83</accession>
<gene>
    <name evidence="1" type="ORF">M9H77_23427</name>
</gene>
<keyword evidence="2" id="KW-1185">Reference proteome</keyword>
<evidence type="ECO:0000313" key="2">
    <source>
        <dbReference type="Proteomes" id="UP001060085"/>
    </source>
</evidence>
<evidence type="ECO:0000313" key="1">
    <source>
        <dbReference type="EMBL" id="KAI5664104.1"/>
    </source>
</evidence>